<sequence length="358" mass="37039">MPVTDAGPATRALRLRRGVPVLDRGPGRLQLGSDTRWSLVVCGLSDGERAWLREAATSRHDDLEHGAARHRVAPERRAQIVAALTAGGFLVPPAAPPGTVLATAGGAADAPALAALRPDGDGLRTLTRRARRQVAVLGLGRLGALTAAHLASAGLGAVMLDDDRPVQLTDLGLGLYREADVGHRRAARLQSVLAARHPRTRFGSTWRDEAPPDVVVVCGGTDPPEAFARLMSHGLAHLPLVAGEAGIEVGPFVRPGTTACTACRYHHEVDADPDWPRLVAQLAARPGDAGQETVLATTGAAVAVGQVLAHLDGARPAAADAVLEISLPDPLPRVRAMAPHPACGCTGTAPPPVADRSG</sequence>
<dbReference type="Proteomes" id="UP000557204">
    <property type="component" value="Unassembled WGS sequence"/>
</dbReference>
<evidence type="ECO:0000259" key="1">
    <source>
        <dbReference type="Pfam" id="PF00899"/>
    </source>
</evidence>
<evidence type="ECO:0000313" key="3">
    <source>
        <dbReference type="Proteomes" id="UP000557204"/>
    </source>
</evidence>
<gene>
    <name evidence="2" type="ORF">HLI28_09705</name>
</gene>
<keyword evidence="3" id="KW-1185">Reference proteome</keyword>
<accession>A0A849JWX2</accession>
<reference evidence="2 3" key="1">
    <citation type="submission" date="2020-05" db="EMBL/GenBank/DDBJ databases">
        <title>Genome sequence of Isoptericola sp. JC619 isolated from Chilika lagoon, India.</title>
        <authorList>
            <person name="Kumar D."/>
            <person name="Appam K."/>
            <person name="Gandham S."/>
            <person name="Uppada J."/>
            <person name="Sasikala C."/>
            <person name="Venkata Ramana C."/>
        </authorList>
    </citation>
    <scope>NUCLEOTIDE SEQUENCE [LARGE SCALE GENOMIC DNA]</scope>
    <source>
        <strain evidence="2 3">JC619</strain>
    </source>
</reference>
<dbReference type="SUPFAM" id="SSF69572">
    <property type="entry name" value="Activating enzymes of the ubiquitin-like proteins"/>
    <property type="match status" value="1"/>
</dbReference>
<dbReference type="Pfam" id="PF00899">
    <property type="entry name" value="ThiF"/>
    <property type="match status" value="1"/>
</dbReference>
<dbReference type="EMBL" id="JABFAJ010000018">
    <property type="protein sequence ID" value="NNU27812.1"/>
    <property type="molecule type" value="Genomic_DNA"/>
</dbReference>
<feature type="domain" description="THIF-type NAD/FAD binding fold" evidence="1">
    <location>
        <begin position="131"/>
        <end position="284"/>
    </location>
</feature>
<organism evidence="2 3">
    <name type="scientific">Isoptericola sediminis</name>
    <dbReference type="NCBI Taxonomy" id="2733572"/>
    <lineage>
        <taxon>Bacteria</taxon>
        <taxon>Bacillati</taxon>
        <taxon>Actinomycetota</taxon>
        <taxon>Actinomycetes</taxon>
        <taxon>Micrococcales</taxon>
        <taxon>Promicromonosporaceae</taxon>
        <taxon>Isoptericola</taxon>
    </lineage>
</organism>
<name>A0A849JWX2_9MICO</name>
<protein>
    <submittedName>
        <fullName evidence="2">Thiamine biosynthesis protein ThiF</fullName>
    </submittedName>
</protein>
<proteinExistence type="predicted"/>
<dbReference type="InterPro" id="IPR000594">
    <property type="entry name" value="ThiF_NAD_FAD-bd"/>
</dbReference>
<dbReference type="Gene3D" id="3.40.50.720">
    <property type="entry name" value="NAD(P)-binding Rossmann-like Domain"/>
    <property type="match status" value="1"/>
</dbReference>
<dbReference type="GO" id="GO:0008641">
    <property type="term" value="F:ubiquitin-like modifier activating enzyme activity"/>
    <property type="evidence" value="ECO:0007669"/>
    <property type="project" value="InterPro"/>
</dbReference>
<comment type="caution">
    <text evidence="2">The sequence shown here is derived from an EMBL/GenBank/DDBJ whole genome shotgun (WGS) entry which is preliminary data.</text>
</comment>
<dbReference type="AlphaFoldDB" id="A0A849JWX2"/>
<dbReference type="InterPro" id="IPR035985">
    <property type="entry name" value="Ubiquitin-activating_enz"/>
</dbReference>
<dbReference type="RefSeq" id="WP_171247322.1">
    <property type="nucleotide sequence ID" value="NZ_JABFAJ010000018.1"/>
</dbReference>
<evidence type="ECO:0000313" key="2">
    <source>
        <dbReference type="EMBL" id="NNU27812.1"/>
    </source>
</evidence>